<keyword evidence="8" id="KW-1185">Reference proteome</keyword>
<dbReference type="PANTHER" id="PTHR32035">
    <property type="entry name" value="AURORA KINASE A-INTERACTING PROTEIN"/>
    <property type="match status" value="1"/>
</dbReference>
<reference evidence="7 8" key="1">
    <citation type="journal article" date="2013" name="Proc. Natl. Acad. Sci. U.S.A.">
        <title>Fine-scale variation in meiotic recombination in Mimulus inferred from population shotgun sequencing.</title>
        <authorList>
            <person name="Hellsten U."/>
            <person name="Wright K.M."/>
            <person name="Jenkins J."/>
            <person name="Shu S."/>
            <person name="Yuan Y."/>
            <person name="Wessler S.R."/>
            <person name="Schmutz J."/>
            <person name="Willis J.H."/>
            <person name="Rokhsar D.S."/>
        </authorList>
    </citation>
    <scope>NUCLEOTIDE SEQUENCE [LARGE SCALE GENOMIC DNA]</scope>
    <source>
        <strain evidence="8">cv. DUN x IM62</strain>
    </source>
</reference>
<dbReference type="Pfam" id="PF08213">
    <property type="entry name" value="COX24_C"/>
    <property type="match status" value="1"/>
</dbReference>
<feature type="compositionally biased region" description="Acidic residues" evidence="5">
    <location>
        <begin position="93"/>
        <end position="102"/>
    </location>
</feature>
<dbReference type="AlphaFoldDB" id="A0A022R454"/>
<evidence type="ECO:0000256" key="1">
    <source>
        <dbReference type="ARBA" id="ARBA00004173"/>
    </source>
</evidence>
<evidence type="ECO:0000256" key="4">
    <source>
        <dbReference type="ARBA" id="ARBA00035682"/>
    </source>
</evidence>
<evidence type="ECO:0000313" key="8">
    <source>
        <dbReference type="Proteomes" id="UP000030748"/>
    </source>
</evidence>
<protein>
    <recommendedName>
        <fullName evidence="4">Small ribosomal subunit protein mS38</fullName>
    </recommendedName>
</protein>
<evidence type="ECO:0000256" key="2">
    <source>
        <dbReference type="ARBA" id="ARBA00023128"/>
    </source>
</evidence>
<comment type="similarity">
    <text evidence="3">Belongs to the mitochondrion-specific ribosomal protein mS38 family.</text>
</comment>
<evidence type="ECO:0000256" key="5">
    <source>
        <dbReference type="SAM" id="MobiDB-lite"/>
    </source>
</evidence>
<evidence type="ECO:0000259" key="6">
    <source>
        <dbReference type="SMART" id="SM01155"/>
    </source>
</evidence>
<dbReference type="EMBL" id="KI630674">
    <property type="protein sequence ID" value="EYU34759.1"/>
    <property type="molecule type" value="Genomic_DNA"/>
</dbReference>
<accession>A0A022R454</accession>
<dbReference type="InterPro" id="IPR013177">
    <property type="entry name" value="Ribosomal_mS38_C"/>
</dbReference>
<feature type="region of interest" description="Disordered" evidence="5">
    <location>
        <begin position="84"/>
        <end position="135"/>
    </location>
</feature>
<sequence>MASSALQKLIRNQSHSASKICSNFRQSLHPLLNQIPQISSPTDSASSSPDHPKTDSPNPKIHSFSGHVFYPTFSFEFFLNPNSPSSLFRPEPEPDEETDADDSNVIRADSVKKKRKKKMNKHKLRKLRKRLRKKT</sequence>
<feature type="compositionally biased region" description="Basic residues" evidence="5">
    <location>
        <begin position="112"/>
        <end position="135"/>
    </location>
</feature>
<dbReference type="Proteomes" id="UP000030748">
    <property type="component" value="Unassembled WGS sequence"/>
</dbReference>
<comment type="subcellular location">
    <subcellularLocation>
        <location evidence="1">Mitochondrion</location>
    </subcellularLocation>
</comment>
<feature type="compositionally biased region" description="Low complexity" evidence="5">
    <location>
        <begin position="39"/>
        <end position="49"/>
    </location>
</feature>
<evidence type="ECO:0000256" key="3">
    <source>
        <dbReference type="ARBA" id="ARBA00035647"/>
    </source>
</evidence>
<name>A0A022R454_ERYGU</name>
<keyword evidence="2" id="KW-0496">Mitochondrion</keyword>
<feature type="domain" description="Ribosomal protein mS38 C-terminal" evidence="6">
    <location>
        <begin position="107"/>
        <end position="134"/>
    </location>
</feature>
<dbReference type="eggNOG" id="ENOG502S8UR">
    <property type="taxonomic scope" value="Eukaryota"/>
</dbReference>
<proteinExistence type="inferred from homology"/>
<evidence type="ECO:0000313" key="7">
    <source>
        <dbReference type="EMBL" id="EYU34759.1"/>
    </source>
</evidence>
<dbReference type="GO" id="GO:0005739">
    <property type="term" value="C:mitochondrion"/>
    <property type="evidence" value="ECO:0007669"/>
    <property type="project" value="UniProtKB-SubCell"/>
</dbReference>
<feature type="region of interest" description="Disordered" evidence="5">
    <location>
        <begin position="32"/>
        <end position="62"/>
    </location>
</feature>
<dbReference type="PANTHER" id="PTHR32035:SF3">
    <property type="entry name" value="SMALL RIBOSOMAL SUBUNIT PROTEIN MS38"/>
    <property type="match status" value="1"/>
</dbReference>
<dbReference type="SMART" id="SM01155">
    <property type="entry name" value="DUF1713"/>
    <property type="match status" value="1"/>
</dbReference>
<organism evidence="7 8">
    <name type="scientific">Erythranthe guttata</name>
    <name type="common">Yellow monkey flower</name>
    <name type="synonym">Mimulus guttatus</name>
    <dbReference type="NCBI Taxonomy" id="4155"/>
    <lineage>
        <taxon>Eukaryota</taxon>
        <taxon>Viridiplantae</taxon>
        <taxon>Streptophyta</taxon>
        <taxon>Embryophyta</taxon>
        <taxon>Tracheophyta</taxon>
        <taxon>Spermatophyta</taxon>
        <taxon>Magnoliopsida</taxon>
        <taxon>eudicotyledons</taxon>
        <taxon>Gunneridae</taxon>
        <taxon>Pentapetalae</taxon>
        <taxon>asterids</taxon>
        <taxon>lamiids</taxon>
        <taxon>Lamiales</taxon>
        <taxon>Phrymaceae</taxon>
        <taxon>Erythranthe</taxon>
    </lineage>
</organism>
<dbReference type="PhylomeDB" id="A0A022R454"/>
<gene>
    <name evidence="7" type="ORF">MIMGU_mgv1a016066mg</name>
</gene>